<dbReference type="Pfam" id="PF00582">
    <property type="entry name" value="Usp"/>
    <property type="match status" value="1"/>
</dbReference>
<evidence type="ECO:0000259" key="2">
    <source>
        <dbReference type="Pfam" id="PF00582"/>
    </source>
</evidence>
<dbReference type="PANTHER" id="PTHR46268:SF15">
    <property type="entry name" value="UNIVERSAL STRESS PROTEIN HP_0031"/>
    <property type="match status" value="1"/>
</dbReference>
<proteinExistence type="inferred from homology"/>
<comment type="similarity">
    <text evidence="1">Belongs to the universal stress protein A family.</text>
</comment>
<dbReference type="InterPro" id="IPR014729">
    <property type="entry name" value="Rossmann-like_a/b/a_fold"/>
</dbReference>
<dbReference type="EMBL" id="JACGWT010000004">
    <property type="protein sequence ID" value="MBA8795232.1"/>
    <property type="molecule type" value="Genomic_DNA"/>
</dbReference>
<dbReference type="RefSeq" id="WP_182560813.1">
    <property type="nucleotide sequence ID" value="NZ_JACGWT010000004.1"/>
</dbReference>
<name>A0A7W3ITZ6_9ACTN</name>
<dbReference type="PANTHER" id="PTHR46268">
    <property type="entry name" value="STRESS RESPONSE PROTEIN NHAX"/>
    <property type="match status" value="1"/>
</dbReference>
<sequence length="134" mass="13621">MDIVIGYLPTREGSAALDQAIALAKSGGHRLVVVNTGKNGDNAHPSFASAQDLDAITAELTEAGIEHEVRQVTAATSAAAAVVETAAEVGAGLVVIGMRRRSPVGKILTGSTAQAVLMDAPCPVLSIKPGQRPL</sequence>
<protein>
    <submittedName>
        <fullName evidence="3">Nucleotide-binding universal stress UspA family protein</fullName>
    </submittedName>
</protein>
<comment type="caution">
    <text evidence="3">The sequence shown here is derived from an EMBL/GenBank/DDBJ whole genome shotgun (WGS) entry which is preliminary data.</text>
</comment>
<gene>
    <name evidence="3" type="ORF">FHX74_002860</name>
</gene>
<evidence type="ECO:0000256" key="1">
    <source>
        <dbReference type="ARBA" id="ARBA00008791"/>
    </source>
</evidence>
<accession>A0A7W3ITZ6</accession>
<dbReference type="SUPFAM" id="SSF52402">
    <property type="entry name" value="Adenine nucleotide alpha hydrolases-like"/>
    <property type="match status" value="1"/>
</dbReference>
<organism evidence="3 4">
    <name type="scientific">Microlunatus kandeliicorticis</name>
    <dbReference type="NCBI Taxonomy" id="1759536"/>
    <lineage>
        <taxon>Bacteria</taxon>
        <taxon>Bacillati</taxon>
        <taxon>Actinomycetota</taxon>
        <taxon>Actinomycetes</taxon>
        <taxon>Propionibacteriales</taxon>
        <taxon>Propionibacteriaceae</taxon>
        <taxon>Microlunatus</taxon>
    </lineage>
</organism>
<feature type="domain" description="UspA" evidence="2">
    <location>
        <begin position="3"/>
        <end position="127"/>
    </location>
</feature>
<dbReference type="InterPro" id="IPR006015">
    <property type="entry name" value="Universal_stress_UspA"/>
</dbReference>
<dbReference type="InterPro" id="IPR006016">
    <property type="entry name" value="UspA"/>
</dbReference>
<reference evidence="3 4" key="1">
    <citation type="submission" date="2020-07" db="EMBL/GenBank/DDBJ databases">
        <title>Sequencing the genomes of 1000 actinobacteria strains.</title>
        <authorList>
            <person name="Klenk H.-P."/>
        </authorList>
    </citation>
    <scope>NUCLEOTIDE SEQUENCE [LARGE SCALE GENOMIC DNA]</scope>
    <source>
        <strain evidence="3 4">DSM 100723</strain>
    </source>
</reference>
<dbReference type="Proteomes" id="UP000523079">
    <property type="component" value="Unassembled WGS sequence"/>
</dbReference>
<evidence type="ECO:0000313" key="4">
    <source>
        <dbReference type="Proteomes" id="UP000523079"/>
    </source>
</evidence>
<dbReference type="PRINTS" id="PR01438">
    <property type="entry name" value="UNVRSLSTRESS"/>
</dbReference>
<keyword evidence="4" id="KW-1185">Reference proteome</keyword>
<dbReference type="Gene3D" id="3.40.50.620">
    <property type="entry name" value="HUPs"/>
    <property type="match status" value="1"/>
</dbReference>
<dbReference type="CDD" id="cd00293">
    <property type="entry name" value="USP-like"/>
    <property type="match status" value="1"/>
</dbReference>
<dbReference type="AlphaFoldDB" id="A0A7W3ITZ6"/>
<evidence type="ECO:0000313" key="3">
    <source>
        <dbReference type="EMBL" id="MBA8795232.1"/>
    </source>
</evidence>